<evidence type="ECO:0000313" key="9">
    <source>
        <dbReference type="EMBL" id="SDZ67875.1"/>
    </source>
</evidence>
<evidence type="ECO:0000256" key="6">
    <source>
        <dbReference type="HAMAP-Rule" id="MF_00006"/>
    </source>
</evidence>
<dbReference type="RefSeq" id="WP_090805156.1">
    <property type="nucleotide sequence ID" value="NZ_BOND01000039.1"/>
</dbReference>
<protein>
    <recommendedName>
        <fullName evidence="2 6">Argininosuccinate lyase</fullName>
        <shortName evidence="6">ASAL</shortName>
        <ecNumber evidence="2 6">4.3.2.1</ecNumber>
    </recommendedName>
    <alternativeName>
        <fullName evidence="6">Arginosuccinase</fullName>
    </alternativeName>
</protein>
<evidence type="ECO:0000256" key="5">
    <source>
        <dbReference type="ARBA" id="ARBA00023239"/>
    </source>
</evidence>
<dbReference type="PROSITE" id="PS00163">
    <property type="entry name" value="FUMARATE_LYASES"/>
    <property type="match status" value="1"/>
</dbReference>
<dbReference type="PRINTS" id="PR00145">
    <property type="entry name" value="ARGSUCLYASE"/>
</dbReference>
<dbReference type="InterPro" id="IPR022761">
    <property type="entry name" value="Fumarate_lyase_N"/>
</dbReference>
<evidence type="ECO:0000259" key="8">
    <source>
        <dbReference type="Pfam" id="PF14698"/>
    </source>
</evidence>
<dbReference type="GO" id="GO:0042450">
    <property type="term" value="P:L-arginine biosynthetic process via ornithine"/>
    <property type="evidence" value="ECO:0007669"/>
    <property type="project" value="UniProtKB-UniRule"/>
</dbReference>
<dbReference type="InterPro" id="IPR024083">
    <property type="entry name" value="Fumarase/histidase_N"/>
</dbReference>
<evidence type="ECO:0000256" key="4">
    <source>
        <dbReference type="ARBA" id="ARBA00022605"/>
    </source>
</evidence>
<name>A0A1H3V1H9_9ACTN</name>
<dbReference type="GO" id="GO:0004056">
    <property type="term" value="F:argininosuccinate lyase activity"/>
    <property type="evidence" value="ECO:0007669"/>
    <property type="project" value="UniProtKB-UniRule"/>
</dbReference>
<evidence type="ECO:0000313" key="10">
    <source>
        <dbReference type="Proteomes" id="UP000199632"/>
    </source>
</evidence>
<dbReference type="Gene3D" id="1.20.200.10">
    <property type="entry name" value="Fumarase/aspartase (Central domain)"/>
    <property type="match status" value="1"/>
</dbReference>
<dbReference type="Gene3D" id="1.10.40.30">
    <property type="entry name" value="Fumarase/aspartase (C-terminal domain)"/>
    <property type="match status" value="1"/>
</dbReference>
<dbReference type="HAMAP" id="MF_00006">
    <property type="entry name" value="Arg_succ_lyase"/>
    <property type="match status" value="1"/>
</dbReference>
<comment type="subcellular location">
    <subcellularLocation>
        <location evidence="6">Cytoplasm</location>
    </subcellularLocation>
</comment>
<evidence type="ECO:0000256" key="1">
    <source>
        <dbReference type="ARBA" id="ARBA00004941"/>
    </source>
</evidence>
<dbReference type="PANTHER" id="PTHR43814:SF1">
    <property type="entry name" value="ARGININOSUCCINATE LYASE"/>
    <property type="match status" value="1"/>
</dbReference>
<feature type="domain" description="Argininosuccinate lyase C-terminal" evidence="8">
    <location>
        <begin position="374"/>
        <end position="441"/>
    </location>
</feature>
<dbReference type="InterPro" id="IPR029419">
    <property type="entry name" value="Arg_succ_lyase_C"/>
</dbReference>
<dbReference type="CDD" id="cd01359">
    <property type="entry name" value="Argininosuccinate_lyase"/>
    <property type="match status" value="1"/>
</dbReference>
<comment type="catalytic activity">
    <reaction evidence="6">
        <text>2-(N(omega)-L-arginino)succinate = fumarate + L-arginine</text>
        <dbReference type="Rhea" id="RHEA:24020"/>
        <dbReference type="ChEBI" id="CHEBI:29806"/>
        <dbReference type="ChEBI" id="CHEBI:32682"/>
        <dbReference type="ChEBI" id="CHEBI:57472"/>
        <dbReference type="EC" id="4.3.2.1"/>
    </reaction>
</comment>
<dbReference type="NCBIfam" id="TIGR00838">
    <property type="entry name" value="argH"/>
    <property type="match status" value="1"/>
</dbReference>
<keyword evidence="4 6" id="KW-0028">Amino-acid biosynthesis</keyword>
<comment type="similarity">
    <text evidence="6">Belongs to the lyase 1 family. Argininosuccinate lyase subfamily.</text>
</comment>
<dbReference type="EMBL" id="FNQB01000009">
    <property type="protein sequence ID" value="SDZ67875.1"/>
    <property type="molecule type" value="Genomic_DNA"/>
</dbReference>
<keyword evidence="5 6" id="KW-0456">Lyase</keyword>
<dbReference type="Pfam" id="PF00206">
    <property type="entry name" value="Lyase_1"/>
    <property type="match status" value="1"/>
</dbReference>
<dbReference type="FunFam" id="1.10.40.30:FF:000001">
    <property type="entry name" value="Argininosuccinate lyase"/>
    <property type="match status" value="1"/>
</dbReference>
<evidence type="ECO:0000256" key="3">
    <source>
        <dbReference type="ARBA" id="ARBA00022571"/>
    </source>
</evidence>
<keyword evidence="3 6" id="KW-0055">Arginine biosynthesis</keyword>
<dbReference type="PRINTS" id="PR00149">
    <property type="entry name" value="FUMRATELYASE"/>
</dbReference>
<feature type="domain" description="Fumarate lyase N-terminal" evidence="7">
    <location>
        <begin position="29"/>
        <end position="311"/>
    </location>
</feature>
<gene>
    <name evidence="6" type="primary">argH</name>
    <name evidence="9" type="ORF">SAMN05421684_8537</name>
</gene>
<dbReference type="Pfam" id="PF14698">
    <property type="entry name" value="ASL_C2"/>
    <property type="match status" value="1"/>
</dbReference>
<keyword evidence="6" id="KW-0963">Cytoplasm</keyword>
<dbReference type="InterPro" id="IPR000362">
    <property type="entry name" value="Fumarate_lyase_fam"/>
</dbReference>
<dbReference type="InterPro" id="IPR008948">
    <property type="entry name" value="L-Aspartase-like"/>
</dbReference>
<organism evidence="9 10">
    <name type="scientific">Asanoa ishikariensis</name>
    <dbReference type="NCBI Taxonomy" id="137265"/>
    <lineage>
        <taxon>Bacteria</taxon>
        <taxon>Bacillati</taxon>
        <taxon>Actinomycetota</taxon>
        <taxon>Actinomycetes</taxon>
        <taxon>Micromonosporales</taxon>
        <taxon>Micromonosporaceae</taxon>
        <taxon>Asanoa</taxon>
    </lineage>
</organism>
<sequence length="480" mass="51727">MVSVTDQSVSRTSLWGGRFAGGPAEALARLSVSVQFDWRLAPYDLAASRAHARVLAYAGLLDAEELGQMLAALDDLEAACASGSFRPTVEDEDVHTALERGLLERLGTLGGKLRAGRSRNDQVATDLRLYLRDHARGVAARLVELADALVEQAAQHVSTPAPGMTHVQHAQPVSFGHWLLAHVQPLLRDLDRLRDWDKRTAISPLGAGALAGSSLPLDPVVVAKELGFTTSAANSMDAVADRDFAAEFLFVTALAGVHLSRLGEEVVMWTSQEFGWVELDDAFATGSSIMPQKKNADIAELARGKSGRLIGGLVTVLTMLKGLPLTYDRDMQEDKEPVFDAVDTLELLLPALAGMISTMTVRADRLAAAAPVGFTLATEVADWLVRKHVPFRDAHEITGKLVSLCEARDCALDELSDDDLQKVSPLLTPEVRQVLTVESALASRTTPGSTGPGPVADQLASVQDKLETWREWTAQRVVPR</sequence>
<proteinExistence type="inferred from homology"/>
<dbReference type="InterPro" id="IPR020557">
    <property type="entry name" value="Fumarate_lyase_CS"/>
</dbReference>
<dbReference type="InterPro" id="IPR009049">
    <property type="entry name" value="Argininosuccinate_lyase"/>
</dbReference>
<dbReference type="EC" id="4.3.2.1" evidence="2 6"/>
<dbReference type="Proteomes" id="UP000199632">
    <property type="component" value="Unassembled WGS sequence"/>
</dbReference>
<dbReference type="STRING" id="137265.SAMN05421684_8537"/>
<evidence type="ECO:0000256" key="2">
    <source>
        <dbReference type="ARBA" id="ARBA00012338"/>
    </source>
</evidence>
<dbReference type="GO" id="GO:0005829">
    <property type="term" value="C:cytosol"/>
    <property type="evidence" value="ECO:0007669"/>
    <property type="project" value="TreeGrafter"/>
</dbReference>
<dbReference type="Gene3D" id="1.10.275.10">
    <property type="entry name" value="Fumarase/aspartase (N-terminal domain)"/>
    <property type="match status" value="1"/>
</dbReference>
<dbReference type="FunFam" id="1.20.200.10:FF:000015">
    <property type="entry name" value="argininosuccinate lyase isoform X2"/>
    <property type="match status" value="1"/>
</dbReference>
<dbReference type="AlphaFoldDB" id="A0A1H3V1H9"/>
<reference evidence="10" key="1">
    <citation type="submission" date="2016-10" db="EMBL/GenBank/DDBJ databases">
        <authorList>
            <person name="Varghese N."/>
            <person name="Submissions S."/>
        </authorList>
    </citation>
    <scope>NUCLEOTIDE SEQUENCE [LARGE SCALE GENOMIC DNA]</scope>
    <source>
        <strain evidence="10">DSM 44718</strain>
    </source>
</reference>
<dbReference type="UniPathway" id="UPA00068">
    <property type="reaction ID" value="UER00114"/>
</dbReference>
<dbReference type="OrthoDB" id="9769623at2"/>
<comment type="pathway">
    <text evidence="1 6">Amino-acid biosynthesis; L-arginine biosynthesis; L-arginine from L-ornithine and carbamoyl phosphate: step 3/3.</text>
</comment>
<evidence type="ECO:0000259" key="7">
    <source>
        <dbReference type="Pfam" id="PF00206"/>
    </source>
</evidence>
<keyword evidence="10" id="KW-1185">Reference proteome</keyword>
<dbReference type="PANTHER" id="PTHR43814">
    <property type="entry name" value="ARGININOSUCCINATE LYASE"/>
    <property type="match status" value="1"/>
</dbReference>
<dbReference type="SUPFAM" id="SSF48557">
    <property type="entry name" value="L-aspartase-like"/>
    <property type="match status" value="1"/>
</dbReference>
<accession>A0A1H3V1H9</accession>